<feature type="compositionally biased region" description="Low complexity" evidence="2">
    <location>
        <begin position="141"/>
        <end position="152"/>
    </location>
</feature>
<sequence>MFGDEREETLREVAALGNTRAVQHFAKSGVNLNSQNKMNGWTALHWASHRGQEDVVRVLLQNGADPNIKTNKGQTALDLATKSSIQSMFGDITEKGAGPEPELSITPTYIKEPDLEKSWLHPDEFSESKVDNVLRKHAAEQDPSPQSPPVKQQKLDKEEEKEILVYLKSRSDETILGSVFLKNESIESSMDAVRQELDGLPEDFSLARNNGKVTIPINTKQMDKRLLDIFRGDDDVLIIVPK</sequence>
<dbReference type="PROSITE" id="PS50297">
    <property type="entry name" value="ANK_REP_REGION"/>
    <property type="match status" value="1"/>
</dbReference>
<dbReference type="Gene3D" id="1.25.40.20">
    <property type="entry name" value="Ankyrin repeat-containing domain"/>
    <property type="match status" value="1"/>
</dbReference>
<reference evidence="3 4" key="1">
    <citation type="submission" date="2020-12" db="EMBL/GenBank/DDBJ databases">
        <title>Metabolic potential, ecology and presence of endohyphal bacteria is reflected in genomic diversity of Mucoromycotina.</title>
        <authorList>
            <person name="Muszewska A."/>
            <person name="Okrasinska A."/>
            <person name="Steczkiewicz K."/>
            <person name="Drgas O."/>
            <person name="Orlowska M."/>
            <person name="Perlinska-Lenart U."/>
            <person name="Aleksandrzak-Piekarczyk T."/>
            <person name="Szatraj K."/>
            <person name="Zielenkiewicz U."/>
            <person name="Pilsyk S."/>
            <person name="Malc E."/>
            <person name="Mieczkowski P."/>
            <person name="Kruszewska J.S."/>
            <person name="Biernat P."/>
            <person name="Pawlowska J."/>
        </authorList>
    </citation>
    <scope>NUCLEOTIDE SEQUENCE [LARGE SCALE GENOMIC DNA]</scope>
    <source>
        <strain evidence="3 4">CBS 142.35</strain>
    </source>
</reference>
<accession>A0A8H7VP57</accession>
<evidence type="ECO:0000313" key="3">
    <source>
        <dbReference type="EMBL" id="KAG2221874.1"/>
    </source>
</evidence>
<evidence type="ECO:0008006" key="5">
    <source>
        <dbReference type="Google" id="ProtNLM"/>
    </source>
</evidence>
<dbReference type="PROSITE" id="PS50088">
    <property type="entry name" value="ANK_REPEAT"/>
    <property type="match status" value="1"/>
</dbReference>
<organism evidence="3 4">
    <name type="scientific">Circinella minor</name>
    <dbReference type="NCBI Taxonomy" id="1195481"/>
    <lineage>
        <taxon>Eukaryota</taxon>
        <taxon>Fungi</taxon>
        <taxon>Fungi incertae sedis</taxon>
        <taxon>Mucoromycota</taxon>
        <taxon>Mucoromycotina</taxon>
        <taxon>Mucoromycetes</taxon>
        <taxon>Mucorales</taxon>
        <taxon>Lichtheimiaceae</taxon>
        <taxon>Circinella</taxon>
    </lineage>
</organism>
<dbReference type="PANTHER" id="PTHR24192:SF3">
    <property type="entry name" value="ANKYRIN REPEAT DOMAIN 40"/>
    <property type="match status" value="1"/>
</dbReference>
<protein>
    <recommendedName>
        <fullName evidence="5">Ankyrin repeat domain-containing protein 40</fullName>
    </recommendedName>
</protein>
<dbReference type="SMART" id="SM00248">
    <property type="entry name" value="ANK"/>
    <property type="match status" value="2"/>
</dbReference>
<comment type="caution">
    <text evidence="3">The sequence shown here is derived from an EMBL/GenBank/DDBJ whole genome shotgun (WGS) entry which is preliminary data.</text>
</comment>
<keyword evidence="4" id="KW-1185">Reference proteome</keyword>
<evidence type="ECO:0000256" key="2">
    <source>
        <dbReference type="SAM" id="MobiDB-lite"/>
    </source>
</evidence>
<feature type="region of interest" description="Disordered" evidence="2">
    <location>
        <begin position="137"/>
        <end position="157"/>
    </location>
</feature>
<name>A0A8H7VP57_9FUNG</name>
<dbReference type="InterPro" id="IPR002110">
    <property type="entry name" value="Ankyrin_rpt"/>
</dbReference>
<proteinExistence type="predicted"/>
<dbReference type="AlphaFoldDB" id="A0A8H7VP57"/>
<dbReference type="Proteomes" id="UP000646827">
    <property type="component" value="Unassembled WGS sequence"/>
</dbReference>
<feature type="repeat" description="ANK" evidence="1">
    <location>
        <begin position="39"/>
        <end position="71"/>
    </location>
</feature>
<dbReference type="OrthoDB" id="539213at2759"/>
<dbReference type="InterPro" id="IPR036770">
    <property type="entry name" value="Ankyrin_rpt-contain_sf"/>
</dbReference>
<gene>
    <name evidence="3" type="ORF">INT45_012518</name>
</gene>
<dbReference type="Pfam" id="PF12796">
    <property type="entry name" value="Ank_2"/>
    <property type="match status" value="1"/>
</dbReference>
<dbReference type="InterPro" id="IPR039195">
    <property type="entry name" value="ANKRD40"/>
</dbReference>
<dbReference type="PANTHER" id="PTHR24192">
    <property type="entry name" value="ANKYRIN REPEAT DOMAIN 40"/>
    <property type="match status" value="1"/>
</dbReference>
<evidence type="ECO:0000256" key="1">
    <source>
        <dbReference type="PROSITE-ProRule" id="PRU00023"/>
    </source>
</evidence>
<keyword evidence="1" id="KW-0040">ANK repeat</keyword>
<dbReference type="EMBL" id="JAEPRB010000097">
    <property type="protein sequence ID" value="KAG2221874.1"/>
    <property type="molecule type" value="Genomic_DNA"/>
</dbReference>
<dbReference type="SUPFAM" id="SSF48403">
    <property type="entry name" value="Ankyrin repeat"/>
    <property type="match status" value="1"/>
</dbReference>
<evidence type="ECO:0000313" key="4">
    <source>
        <dbReference type="Proteomes" id="UP000646827"/>
    </source>
</evidence>